<comment type="similarity">
    <text evidence="2 6">Belongs to the 4-toluene sulfonate uptake permease (TSUP) (TC 2.A.102) family.</text>
</comment>
<feature type="transmembrane region" description="Helical" evidence="6">
    <location>
        <begin position="46"/>
        <end position="63"/>
    </location>
</feature>
<gene>
    <name evidence="7" type="ORF">ACFSDA_14580</name>
</gene>
<organism evidence="7 8">
    <name type="scientific">Brachybacterium rhamnosum</name>
    <dbReference type="NCBI Taxonomy" id="173361"/>
    <lineage>
        <taxon>Bacteria</taxon>
        <taxon>Bacillati</taxon>
        <taxon>Actinomycetota</taxon>
        <taxon>Actinomycetes</taxon>
        <taxon>Micrococcales</taxon>
        <taxon>Dermabacteraceae</taxon>
        <taxon>Brachybacterium</taxon>
    </lineage>
</organism>
<feature type="transmembrane region" description="Helical" evidence="6">
    <location>
        <begin position="202"/>
        <end position="223"/>
    </location>
</feature>
<dbReference type="EMBL" id="JBHUFL010000003">
    <property type="protein sequence ID" value="MFD1836291.1"/>
    <property type="molecule type" value="Genomic_DNA"/>
</dbReference>
<accession>A0ABW4PZZ4</accession>
<dbReference type="PANTHER" id="PTHR43701">
    <property type="entry name" value="MEMBRANE TRANSPORTER PROTEIN MJ0441-RELATED"/>
    <property type="match status" value="1"/>
</dbReference>
<dbReference type="RefSeq" id="WP_343905698.1">
    <property type="nucleotide sequence ID" value="NZ_BAAAIS010000003.1"/>
</dbReference>
<feature type="transmembrane region" description="Helical" evidence="6">
    <location>
        <begin position="254"/>
        <end position="277"/>
    </location>
</feature>
<dbReference type="InterPro" id="IPR051598">
    <property type="entry name" value="TSUP/Inactive_protease-like"/>
</dbReference>
<evidence type="ECO:0000256" key="4">
    <source>
        <dbReference type="ARBA" id="ARBA00022989"/>
    </source>
</evidence>
<keyword evidence="6" id="KW-1003">Cell membrane</keyword>
<dbReference type="PANTHER" id="PTHR43701:SF2">
    <property type="entry name" value="MEMBRANE TRANSPORTER PROTEIN YJNA-RELATED"/>
    <property type="match status" value="1"/>
</dbReference>
<keyword evidence="8" id="KW-1185">Reference proteome</keyword>
<dbReference type="InterPro" id="IPR002781">
    <property type="entry name" value="TM_pro_TauE-like"/>
</dbReference>
<comment type="caution">
    <text evidence="7">The sequence shown here is derived from an EMBL/GenBank/DDBJ whole genome shotgun (WGS) entry which is preliminary data.</text>
</comment>
<evidence type="ECO:0000256" key="1">
    <source>
        <dbReference type="ARBA" id="ARBA00004141"/>
    </source>
</evidence>
<keyword evidence="5 6" id="KW-0472">Membrane</keyword>
<feature type="transmembrane region" description="Helical" evidence="6">
    <location>
        <begin position="99"/>
        <end position="117"/>
    </location>
</feature>
<feature type="transmembrane region" description="Helical" evidence="6">
    <location>
        <begin position="138"/>
        <end position="165"/>
    </location>
</feature>
<evidence type="ECO:0000313" key="8">
    <source>
        <dbReference type="Proteomes" id="UP001597280"/>
    </source>
</evidence>
<feature type="transmembrane region" description="Helical" evidence="6">
    <location>
        <begin position="230"/>
        <end position="248"/>
    </location>
</feature>
<name>A0ABW4PZZ4_9MICO</name>
<keyword evidence="4 6" id="KW-1133">Transmembrane helix</keyword>
<protein>
    <recommendedName>
        <fullName evidence="6">Probable membrane transporter protein</fullName>
    </recommendedName>
</protein>
<dbReference type="Proteomes" id="UP001597280">
    <property type="component" value="Unassembled WGS sequence"/>
</dbReference>
<proteinExistence type="inferred from homology"/>
<feature type="transmembrane region" description="Helical" evidence="6">
    <location>
        <begin position="75"/>
        <end position="93"/>
    </location>
</feature>
<sequence length="289" mass="28695">MTPTLVLTLLLAVLIGVSLGLLGGGGSILTVPILTYVAGLPPKEAIASSLFVVGATSAVSAISHARAGRVRWKTGLIFGGAGMVGALGGGILGGYIPGTVLMIAFALVMVAASIAMIRGRRGAHAGHSARSELPTVKIIVEGLAVGLVTGLVGAGGGFLIVPALALLGGLPMPVAVGTSLLVIAINSFAGLAGHLTSVSLDWALVGGVTVAAILGSLLGARLAGRIPEPILRKGFGVFVLFMGVFVLVQELPSIAGAIAVAVAVLLALAAAGCWFLLPSCPLRARRRTA</sequence>
<evidence type="ECO:0000256" key="6">
    <source>
        <dbReference type="RuleBase" id="RU363041"/>
    </source>
</evidence>
<evidence type="ECO:0000313" key="7">
    <source>
        <dbReference type="EMBL" id="MFD1836291.1"/>
    </source>
</evidence>
<evidence type="ECO:0000256" key="5">
    <source>
        <dbReference type="ARBA" id="ARBA00023136"/>
    </source>
</evidence>
<dbReference type="Pfam" id="PF01925">
    <property type="entry name" value="TauE"/>
    <property type="match status" value="1"/>
</dbReference>
<evidence type="ECO:0000256" key="3">
    <source>
        <dbReference type="ARBA" id="ARBA00022692"/>
    </source>
</evidence>
<evidence type="ECO:0000256" key="2">
    <source>
        <dbReference type="ARBA" id="ARBA00009142"/>
    </source>
</evidence>
<keyword evidence="3 6" id="KW-0812">Transmembrane</keyword>
<comment type="subcellular location">
    <subcellularLocation>
        <location evidence="6">Cell membrane</location>
        <topology evidence="6">Multi-pass membrane protein</topology>
    </subcellularLocation>
    <subcellularLocation>
        <location evidence="1">Membrane</location>
        <topology evidence="1">Multi-pass membrane protein</topology>
    </subcellularLocation>
</comment>
<reference evidence="8" key="1">
    <citation type="journal article" date="2019" name="Int. J. Syst. Evol. Microbiol.">
        <title>The Global Catalogue of Microorganisms (GCM) 10K type strain sequencing project: providing services to taxonomists for standard genome sequencing and annotation.</title>
        <authorList>
            <consortium name="The Broad Institute Genomics Platform"/>
            <consortium name="The Broad Institute Genome Sequencing Center for Infectious Disease"/>
            <person name="Wu L."/>
            <person name="Ma J."/>
        </authorList>
    </citation>
    <scope>NUCLEOTIDE SEQUENCE [LARGE SCALE GENOMIC DNA]</scope>
    <source>
        <strain evidence="8">JCM 11650</strain>
    </source>
</reference>